<dbReference type="AlphaFoldDB" id="A0A5S9QIS6"/>
<evidence type="ECO:0000313" key="5">
    <source>
        <dbReference type="EMBL" id="CAA0118736.1"/>
    </source>
</evidence>
<evidence type="ECO:0000313" key="6">
    <source>
        <dbReference type="Proteomes" id="UP000441399"/>
    </source>
</evidence>
<evidence type="ECO:0000256" key="1">
    <source>
        <dbReference type="ARBA" id="ARBA00022801"/>
    </source>
</evidence>
<evidence type="ECO:0000259" key="4">
    <source>
        <dbReference type="PROSITE" id="PS52009"/>
    </source>
</evidence>
<dbReference type="Gene3D" id="3.20.20.80">
    <property type="entry name" value="Glycosidases"/>
    <property type="match status" value="1"/>
</dbReference>
<dbReference type="Proteomes" id="UP000441399">
    <property type="component" value="Unassembled WGS sequence"/>
</dbReference>
<dbReference type="InterPro" id="IPR051822">
    <property type="entry name" value="Glycosyl_Hydrolase_84"/>
</dbReference>
<sequence length="345" mass="39343">MHAGVIEGFYGRSWTHEERLEQIRFLAEHGFDSYWYAPKACRKLRADWAQLFDQDELTRLRELSCACRSAGIAFGVGFSPLGLHDQWPLNKTAETHLLAKLAQLHSIGIDEMGLLFDDMRGDKPNLASLQLAMVEYLRCSIDVKRWVFCPTYYSFDPILSEVFGCKPPGYLREIGRGLHSSVDVFWTGEKVISESYSRAHLERIAEIFQRKPVLWDNSRVNDGRKTSPFIPLKSMCESASIMPYVNGLMINPMNPPALARLVLETFKLDGAAEERLKVVLNNQGHVLSDALQCYLRQMTEVGLEQLDDDERQAMRSCFANINHPAAREVLDWLDGCYRFDPACLT</sequence>
<dbReference type="InterPro" id="IPR011496">
    <property type="entry name" value="O-GlcNAcase_cat"/>
</dbReference>
<comment type="similarity">
    <text evidence="3">Belongs to the glycosyl hydrolase 84 family.</text>
</comment>
<organism evidence="5 6">
    <name type="scientific">BD1-7 clade bacterium</name>
    <dbReference type="NCBI Taxonomy" id="2029982"/>
    <lineage>
        <taxon>Bacteria</taxon>
        <taxon>Pseudomonadati</taxon>
        <taxon>Pseudomonadota</taxon>
        <taxon>Gammaproteobacteria</taxon>
        <taxon>Cellvibrionales</taxon>
        <taxon>Spongiibacteraceae</taxon>
        <taxon>BD1-7 clade</taxon>
    </lineage>
</organism>
<dbReference type="PANTHER" id="PTHR13170">
    <property type="entry name" value="O-GLCNACASE"/>
    <property type="match status" value="1"/>
</dbReference>
<keyword evidence="6" id="KW-1185">Reference proteome</keyword>
<dbReference type="OrthoDB" id="9760892at2"/>
<proteinExistence type="inferred from homology"/>
<dbReference type="GO" id="GO:0102571">
    <property type="term" value="F:[protein]-3-O-(N-acetyl-D-glucosaminyl)-L-serine/L-threonine O-N-acetyl-alpha-D-glucosaminase activity"/>
    <property type="evidence" value="ECO:0007669"/>
    <property type="project" value="UniProtKB-EC"/>
</dbReference>
<dbReference type="GO" id="GO:0015929">
    <property type="term" value="F:hexosaminidase activity"/>
    <property type="evidence" value="ECO:0007669"/>
    <property type="project" value="UniProtKB-ARBA"/>
</dbReference>
<evidence type="ECO:0000256" key="3">
    <source>
        <dbReference type="PROSITE-ProRule" id="PRU01353"/>
    </source>
</evidence>
<accession>A0A5S9QIS6</accession>
<dbReference type="EC" id="3.2.1.169" evidence="5"/>
<dbReference type="EMBL" id="CACSIO010000034">
    <property type="protein sequence ID" value="CAA0118736.1"/>
    <property type="molecule type" value="Genomic_DNA"/>
</dbReference>
<dbReference type="SUPFAM" id="SSF51445">
    <property type="entry name" value="(Trans)glycosidases"/>
    <property type="match status" value="1"/>
</dbReference>
<dbReference type="PROSITE" id="PS52009">
    <property type="entry name" value="GH84"/>
    <property type="match status" value="1"/>
</dbReference>
<keyword evidence="1 3" id="KW-0378">Hydrolase</keyword>
<feature type="active site" description="Proton donor" evidence="3">
    <location>
        <position position="118"/>
    </location>
</feature>
<gene>
    <name evidence="5" type="ORF">OPDIPICF_02162</name>
</gene>
<protein>
    <submittedName>
        <fullName evidence="5">Protein O-GlcNAcase</fullName>
        <ecNumber evidence="5">3.2.1.169</ecNumber>
    </submittedName>
</protein>
<dbReference type="PANTHER" id="PTHR13170:SF16">
    <property type="entry name" value="PROTEIN O-GLCNACASE"/>
    <property type="match status" value="1"/>
</dbReference>
<reference evidence="5 6" key="1">
    <citation type="submission" date="2019-11" db="EMBL/GenBank/DDBJ databases">
        <authorList>
            <person name="Holert J."/>
        </authorList>
    </citation>
    <scope>NUCLEOTIDE SEQUENCE [LARGE SCALE GENOMIC DNA]</scope>
    <source>
        <strain evidence="5">SB11_3</strain>
    </source>
</reference>
<feature type="domain" description="GH84" evidence="4">
    <location>
        <begin position="1"/>
        <end position="274"/>
    </location>
</feature>
<dbReference type="GO" id="GO:1901135">
    <property type="term" value="P:carbohydrate derivative metabolic process"/>
    <property type="evidence" value="ECO:0007669"/>
    <property type="project" value="UniProtKB-ARBA"/>
</dbReference>
<dbReference type="InterPro" id="IPR017853">
    <property type="entry name" value="GH"/>
</dbReference>
<evidence type="ECO:0000256" key="2">
    <source>
        <dbReference type="ARBA" id="ARBA00023295"/>
    </source>
</evidence>
<name>A0A5S9QIS6_9GAMM</name>
<dbReference type="Pfam" id="PF07555">
    <property type="entry name" value="NAGidase"/>
    <property type="match status" value="1"/>
</dbReference>
<keyword evidence="2 3" id="KW-0326">Glycosidase</keyword>